<gene>
    <name evidence="5" type="ORF">ONB1V03_LOCUS6110</name>
</gene>
<dbReference type="Gene3D" id="3.30.70.330">
    <property type="match status" value="1"/>
</dbReference>
<keyword evidence="1" id="KW-0677">Repeat</keyword>
<reference evidence="5" key="1">
    <citation type="submission" date="2020-11" db="EMBL/GenBank/DDBJ databases">
        <authorList>
            <person name="Tran Van P."/>
        </authorList>
    </citation>
    <scope>NUCLEOTIDE SEQUENCE</scope>
</reference>
<dbReference type="EMBL" id="CAJPVJ010002642">
    <property type="protein sequence ID" value="CAG2166595.1"/>
    <property type="molecule type" value="Genomic_DNA"/>
</dbReference>
<evidence type="ECO:0000259" key="4">
    <source>
        <dbReference type="PROSITE" id="PS50102"/>
    </source>
</evidence>
<dbReference type="OrthoDB" id="410044at2759"/>
<feature type="domain" description="RRM" evidence="4">
    <location>
        <begin position="12"/>
        <end position="85"/>
    </location>
</feature>
<proteinExistence type="predicted"/>
<keyword evidence="6" id="KW-1185">Reference proteome</keyword>
<dbReference type="InterPro" id="IPR012677">
    <property type="entry name" value="Nucleotide-bd_a/b_plait_sf"/>
</dbReference>
<sequence>MKPADTENRNERKLFVGMLAKTMSESDIKAMFSSYGVIEECSILRDNSGQSKGCAFVTFSSRTSASNAIKSLNHSTTLEHEYCTQQSSEHLHTSRSLVCTLKKTDILFGVTPLDAEVSNL</sequence>
<dbReference type="PROSITE" id="PS50102">
    <property type="entry name" value="RRM"/>
    <property type="match status" value="1"/>
</dbReference>
<name>A0A7R9LV17_9ACAR</name>
<evidence type="ECO:0000313" key="6">
    <source>
        <dbReference type="Proteomes" id="UP000728032"/>
    </source>
</evidence>
<dbReference type="EMBL" id="OC917467">
    <property type="protein sequence ID" value="CAD7647160.1"/>
    <property type="molecule type" value="Genomic_DNA"/>
</dbReference>
<keyword evidence="2 3" id="KW-0694">RNA-binding</keyword>
<organism evidence="5">
    <name type="scientific">Oppiella nova</name>
    <dbReference type="NCBI Taxonomy" id="334625"/>
    <lineage>
        <taxon>Eukaryota</taxon>
        <taxon>Metazoa</taxon>
        <taxon>Ecdysozoa</taxon>
        <taxon>Arthropoda</taxon>
        <taxon>Chelicerata</taxon>
        <taxon>Arachnida</taxon>
        <taxon>Acari</taxon>
        <taxon>Acariformes</taxon>
        <taxon>Sarcoptiformes</taxon>
        <taxon>Oribatida</taxon>
        <taxon>Brachypylina</taxon>
        <taxon>Oppioidea</taxon>
        <taxon>Oppiidae</taxon>
        <taxon>Oppiella</taxon>
    </lineage>
</organism>
<dbReference type="PANTHER" id="PTHR24012">
    <property type="entry name" value="RNA BINDING PROTEIN"/>
    <property type="match status" value="1"/>
</dbReference>
<dbReference type="Pfam" id="PF00076">
    <property type="entry name" value="RRM_1"/>
    <property type="match status" value="1"/>
</dbReference>
<evidence type="ECO:0000256" key="1">
    <source>
        <dbReference type="ARBA" id="ARBA00022737"/>
    </source>
</evidence>
<dbReference type="InterPro" id="IPR000504">
    <property type="entry name" value="RRM_dom"/>
</dbReference>
<evidence type="ECO:0000256" key="2">
    <source>
        <dbReference type="ARBA" id="ARBA00022884"/>
    </source>
</evidence>
<evidence type="ECO:0000313" key="5">
    <source>
        <dbReference type="EMBL" id="CAD7647160.1"/>
    </source>
</evidence>
<dbReference type="SUPFAM" id="SSF54928">
    <property type="entry name" value="RNA-binding domain, RBD"/>
    <property type="match status" value="1"/>
</dbReference>
<protein>
    <recommendedName>
        <fullName evidence="4">RRM domain-containing protein</fullName>
    </recommendedName>
</protein>
<dbReference type="Proteomes" id="UP000728032">
    <property type="component" value="Unassembled WGS sequence"/>
</dbReference>
<dbReference type="SMART" id="SM00360">
    <property type="entry name" value="RRM"/>
    <property type="match status" value="1"/>
</dbReference>
<dbReference type="InterPro" id="IPR035979">
    <property type="entry name" value="RBD_domain_sf"/>
</dbReference>
<accession>A0A7R9LV17</accession>
<dbReference type="GO" id="GO:0003723">
    <property type="term" value="F:RNA binding"/>
    <property type="evidence" value="ECO:0007669"/>
    <property type="project" value="UniProtKB-UniRule"/>
</dbReference>
<dbReference type="AlphaFoldDB" id="A0A7R9LV17"/>
<evidence type="ECO:0000256" key="3">
    <source>
        <dbReference type="PROSITE-ProRule" id="PRU00176"/>
    </source>
</evidence>